<evidence type="ECO:0000256" key="9">
    <source>
        <dbReference type="SAM" id="MobiDB-lite"/>
    </source>
</evidence>
<keyword evidence="3" id="KW-0645">Protease</keyword>
<dbReference type="OrthoDB" id="3640at2759"/>
<dbReference type="InterPro" id="IPR044098">
    <property type="entry name" value="STAMBP/STALP-like_MPN"/>
</dbReference>
<protein>
    <submittedName>
        <fullName evidence="12">STAM binding protein b</fullName>
    </submittedName>
</protein>
<dbReference type="InterPro" id="IPR037518">
    <property type="entry name" value="MPN"/>
</dbReference>
<dbReference type="InterPro" id="IPR015063">
    <property type="entry name" value="USP8_dimer"/>
</dbReference>
<dbReference type="CDD" id="cd08066">
    <property type="entry name" value="MPN_AMSH_like"/>
    <property type="match status" value="1"/>
</dbReference>
<dbReference type="GO" id="GO:0140492">
    <property type="term" value="F:metal-dependent deubiquitinase activity"/>
    <property type="evidence" value="ECO:0007669"/>
    <property type="project" value="InterPro"/>
</dbReference>
<evidence type="ECO:0000256" key="8">
    <source>
        <dbReference type="ARBA" id="ARBA00023049"/>
    </source>
</evidence>
<dbReference type="GO" id="GO:0006508">
    <property type="term" value="P:proteolysis"/>
    <property type="evidence" value="ECO:0007669"/>
    <property type="project" value="UniProtKB-KW"/>
</dbReference>
<keyword evidence="8" id="KW-0482">Metalloprotease</keyword>
<dbReference type="Gene3D" id="1.20.58.80">
    <property type="entry name" value="Phosphotransferase system, lactose/cellobiose-type IIA subunit"/>
    <property type="match status" value="1"/>
</dbReference>
<dbReference type="PROSITE" id="PS50249">
    <property type="entry name" value="MPN"/>
    <property type="match status" value="1"/>
</dbReference>
<dbReference type="GeneID" id="105890041"/>
<dbReference type="Gene3D" id="3.40.140.10">
    <property type="entry name" value="Cytidine Deaminase, domain 2"/>
    <property type="match status" value="1"/>
</dbReference>
<feature type="domain" description="MPN" evidence="10">
    <location>
        <begin position="266"/>
        <end position="397"/>
    </location>
</feature>
<dbReference type="GO" id="GO:0005768">
    <property type="term" value="C:endosome"/>
    <property type="evidence" value="ECO:0007669"/>
    <property type="project" value="TreeGrafter"/>
</dbReference>
<dbReference type="InterPro" id="IPR000555">
    <property type="entry name" value="JAMM/MPN+_dom"/>
</dbReference>
<dbReference type="SUPFAM" id="SSF102712">
    <property type="entry name" value="JAB1/MPN domain"/>
    <property type="match status" value="1"/>
</dbReference>
<evidence type="ECO:0000256" key="7">
    <source>
        <dbReference type="ARBA" id="ARBA00022833"/>
    </source>
</evidence>
<keyword evidence="6" id="KW-0378">Hydrolase</keyword>
<dbReference type="GO" id="GO:0070536">
    <property type="term" value="P:protein K63-linked deubiquitination"/>
    <property type="evidence" value="ECO:0007669"/>
    <property type="project" value="InterPro"/>
</dbReference>
<dbReference type="KEGG" id="char:105890041"/>
<evidence type="ECO:0000256" key="4">
    <source>
        <dbReference type="ARBA" id="ARBA00022723"/>
    </source>
</evidence>
<dbReference type="RefSeq" id="XP_012671464.1">
    <property type="nucleotide sequence ID" value="XM_012816010.3"/>
</dbReference>
<feature type="compositionally biased region" description="Polar residues" evidence="9">
    <location>
        <begin position="218"/>
        <end position="232"/>
    </location>
</feature>
<dbReference type="PANTHER" id="PTHR12947">
    <property type="entry name" value="AMSH-LIKE PROTEASE"/>
    <property type="match status" value="1"/>
</dbReference>
<name>A0A6P3VHI0_CLUHA</name>
<evidence type="ECO:0000256" key="3">
    <source>
        <dbReference type="ARBA" id="ARBA00022670"/>
    </source>
</evidence>
<keyword evidence="5" id="KW-0833">Ubl conjugation pathway</keyword>
<comment type="cofactor">
    <cofactor evidence="1">
        <name>Zn(2+)</name>
        <dbReference type="ChEBI" id="CHEBI:29105"/>
    </cofactor>
</comment>
<evidence type="ECO:0000313" key="11">
    <source>
        <dbReference type="Proteomes" id="UP000515152"/>
    </source>
</evidence>
<dbReference type="SMART" id="SM00232">
    <property type="entry name" value="JAB_MPN"/>
    <property type="match status" value="1"/>
</dbReference>
<dbReference type="CTD" id="641572"/>
<keyword evidence="7" id="KW-0862">Zinc</keyword>
<proteinExistence type="inferred from homology"/>
<dbReference type="AlphaFoldDB" id="A0A6P3VHI0"/>
<dbReference type="Proteomes" id="UP000515152">
    <property type="component" value="Chromosome 7"/>
</dbReference>
<accession>A0A6P3VHI0</accession>
<dbReference type="FunFam" id="3.40.140.10:FF:000010">
    <property type="entry name" value="AMSH-like protease isoform X1"/>
    <property type="match status" value="1"/>
</dbReference>
<comment type="similarity">
    <text evidence="2">Belongs to the peptidase M67C family.</text>
</comment>
<dbReference type="Pfam" id="PF08969">
    <property type="entry name" value="USP8_dimer"/>
    <property type="match status" value="1"/>
</dbReference>
<keyword evidence="4" id="KW-0479">Metal-binding</keyword>
<organism evidence="11 12">
    <name type="scientific">Clupea harengus</name>
    <name type="common">Atlantic herring</name>
    <dbReference type="NCBI Taxonomy" id="7950"/>
    <lineage>
        <taxon>Eukaryota</taxon>
        <taxon>Metazoa</taxon>
        <taxon>Chordata</taxon>
        <taxon>Craniata</taxon>
        <taxon>Vertebrata</taxon>
        <taxon>Euteleostomi</taxon>
        <taxon>Actinopterygii</taxon>
        <taxon>Neopterygii</taxon>
        <taxon>Teleostei</taxon>
        <taxon>Clupei</taxon>
        <taxon>Clupeiformes</taxon>
        <taxon>Clupeoidei</taxon>
        <taxon>Clupeidae</taxon>
        <taxon>Clupea</taxon>
    </lineage>
</organism>
<gene>
    <name evidence="12" type="primary">stambpb</name>
</gene>
<dbReference type="GO" id="GO:0046872">
    <property type="term" value="F:metal ion binding"/>
    <property type="evidence" value="ECO:0007669"/>
    <property type="project" value="UniProtKB-KW"/>
</dbReference>
<evidence type="ECO:0000256" key="1">
    <source>
        <dbReference type="ARBA" id="ARBA00001947"/>
    </source>
</evidence>
<dbReference type="GO" id="GO:0032154">
    <property type="term" value="C:cleavage furrow"/>
    <property type="evidence" value="ECO:0007669"/>
    <property type="project" value="TreeGrafter"/>
</dbReference>
<sequence length="433" mass="49044">MLDHTDPSLPPEERVRALTKKGSVVDVNENVPARRYFRSGMEMIRMAHTYAEEGNTERAFILYNKYITLFIEKLPKHPEYKTSAIPEKKDTLKKLKEVAFPQAEELKKHIIRRYEREYAEYLVRKQEEEEAVMSQKLSRQQELTVERQRVAEMQRRQREQEQFSAFEDMIRLQELEKERKRVLQEFNDPVPSALNPGGPLIPGIQGPPLPSPQSPSPAQSSVCPSANHSSEPARTPVSPPAFDRSLKPGSLISPSNSIMVDGLRQLAVPAELCSNFLRLANANTIRSVETCGILCGKLTRNAFTITHVIVPKQCGGPDYCDTENEEELFLVQGEYDLITLGWIHTHPTQTAFLSSVDLHTHCSYQLMLPEAIAIVCSPKFNETGYFSLTDYGMEEISTCKQKGFHPHSKHPPLFAEGSHIVITDATVTMLDLR</sequence>
<dbReference type="PANTHER" id="PTHR12947:SF8">
    <property type="entry name" value="STAM-BINDING PROTEIN"/>
    <property type="match status" value="1"/>
</dbReference>
<dbReference type="GO" id="GO:0061578">
    <property type="term" value="F:K63-linked deubiquitinase activity"/>
    <property type="evidence" value="ECO:0007669"/>
    <property type="project" value="InterPro"/>
</dbReference>
<evidence type="ECO:0000259" key="10">
    <source>
        <dbReference type="PROSITE" id="PS50249"/>
    </source>
</evidence>
<feature type="region of interest" description="Disordered" evidence="9">
    <location>
        <begin position="188"/>
        <end position="248"/>
    </location>
</feature>
<evidence type="ECO:0000256" key="5">
    <source>
        <dbReference type="ARBA" id="ARBA00022786"/>
    </source>
</evidence>
<dbReference type="SUPFAM" id="SSF140856">
    <property type="entry name" value="USP8 N-terminal domain-like"/>
    <property type="match status" value="1"/>
</dbReference>
<evidence type="ECO:0000256" key="2">
    <source>
        <dbReference type="ARBA" id="ARBA00010981"/>
    </source>
</evidence>
<dbReference type="Pfam" id="PF01398">
    <property type="entry name" value="JAB"/>
    <property type="match status" value="1"/>
</dbReference>
<evidence type="ECO:0000256" key="6">
    <source>
        <dbReference type="ARBA" id="ARBA00022801"/>
    </source>
</evidence>
<keyword evidence="11" id="KW-1185">Reference proteome</keyword>
<evidence type="ECO:0000313" key="12">
    <source>
        <dbReference type="RefSeq" id="XP_012671464.1"/>
    </source>
</evidence>
<reference evidence="12" key="1">
    <citation type="submission" date="2025-08" db="UniProtKB">
        <authorList>
            <consortium name="RefSeq"/>
        </authorList>
    </citation>
    <scope>IDENTIFICATION</scope>
</reference>
<feature type="compositionally biased region" description="Pro residues" evidence="9">
    <location>
        <begin position="205"/>
        <end position="215"/>
    </location>
</feature>